<evidence type="ECO:0000256" key="3">
    <source>
        <dbReference type="ARBA" id="ARBA00022448"/>
    </source>
</evidence>
<dbReference type="Proteomes" id="UP001595901">
    <property type="component" value="Unassembled WGS sequence"/>
</dbReference>
<protein>
    <submittedName>
        <fullName evidence="6">Peptide ABC transporter substrate-binding protein</fullName>
    </submittedName>
</protein>
<accession>A0ABV8D193</accession>
<dbReference type="CDD" id="cd08504">
    <property type="entry name" value="PBP2_OppA"/>
    <property type="match status" value="1"/>
</dbReference>
<dbReference type="Gene3D" id="3.90.76.10">
    <property type="entry name" value="Dipeptide-binding Protein, Domain 1"/>
    <property type="match status" value="1"/>
</dbReference>
<dbReference type="InterPro" id="IPR039424">
    <property type="entry name" value="SBP_5"/>
</dbReference>
<evidence type="ECO:0000259" key="5">
    <source>
        <dbReference type="Pfam" id="PF00496"/>
    </source>
</evidence>
<dbReference type="PANTHER" id="PTHR30290:SF10">
    <property type="entry name" value="PERIPLASMIC OLIGOPEPTIDE-BINDING PROTEIN-RELATED"/>
    <property type="match status" value="1"/>
</dbReference>
<evidence type="ECO:0000313" key="7">
    <source>
        <dbReference type="Proteomes" id="UP001595901"/>
    </source>
</evidence>
<dbReference type="Gene3D" id="3.10.105.10">
    <property type="entry name" value="Dipeptide-binding Protein, Domain 3"/>
    <property type="match status" value="1"/>
</dbReference>
<evidence type="ECO:0000313" key="6">
    <source>
        <dbReference type="EMBL" id="MFC3932329.1"/>
    </source>
</evidence>
<comment type="caution">
    <text evidence="6">The sequence shown here is derived from an EMBL/GenBank/DDBJ whole genome shotgun (WGS) entry which is preliminary data.</text>
</comment>
<proteinExistence type="inferred from homology"/>
<organism evidence="6 7">
    <name type="scientific">Streptococcus dentapri</name>
    <dbReference type="NCBI Taxonomy" id="573564"/>
    <lineage>
        <taxon>Bacteria</taxon>
        <taxon>Bacillati</taxon>
        <taxon>Bacillota</taxon>
        <taxon>Bacilli</taxon>
        <taxon>Lactobacillales</taxon>
        <taxon>Streptococcaceae</taxon>
        <taxon>Streptococcus</taxon>
    </lineage>
</organism>
<gene>
    <name evidence="6" type="ORF">ACFOSE_06035</name>
</gene>
<evidence type="ECO:0000256" key="4">
    <source>
        <dbReference type="ARBA" id="ARBA00022729"/>
    </source>
</evidence>
<dbReference type="Pfam" id="PF00496">
    <property type="entry name" value="SBP_bac_5"/>
    <property type="match status" value="1"/>
</dbReference>
<keyword evidence="3" id="KW-0813">Transport</keyword>
<sequence length="555" mass="61765">MMLFKRKFRRKLRKNLKWMIVAGVVVVVIGATAYHFKQKEADKDEINWYNPSDIVTLDISKNTDRYSAMAIGNSGSNLLRVDKHGNLKPDLAKKVEVSKDGLTYTATLRDHLKWSDGSDLEAEDIVYSWQRMVNPKTASEYAYLTQDGHLLNADDIIAGKKPVEELGVRAEGNKIIFTLSNPAPQFKELLSFSNFVPQKKAFINKVGKNYGTASNKAIYSGPYIVEDWNGTSGTYKLVKNKYYWDAKHVKTKVVNVQTIKKRDTAVQMYKQGDLDYANISQTSAMYNANKDNKDVITIPEATTSYIVYNQTGSVPGLTNTKIRQAINLATNRKGVVKAAIDTGSVPAKALVPSGLEKLPDGTDLADYVAPGYTYDTKKAAKLFKEGLSEEGLSNLKLTITADSDDSIAKAAVDYVQETWENALPGLTVEEKFVTFKQRLDDTKNQNFEVALVLWGGDYSEGSTFYGLFTTDSAYNYGKFSSAAYDAAYHKALTTDALDRSAGAEDYKAAEKALYDEALYNPLYFRSTKALQNPNLKGLVLNATGLYTDFTYAYKE</sequence>
<dbReference type="InterPro" id="IPR030678">
    <property type="entry name" value="Peptide/Ni-bd"/>
</dbReference>
<dbReference type="InterPro" id="IPR000914">
    <property type="entry name" value="SBP_5_dom"/>
</dbReference>
<comment type="similarity">
    <text evidence="2">Belongs to the bacterial solute-binding protein 5 family.</text>
</comment>
<comment type="subcellular location">
    <subcellularLocation>
        <location evidence="1">Cell envelope</location>
    </subcellularLocation>
</comment>
<dbReference type="Gene3D" id="3.40.190.10">
    <property type="entry name" value="Periplasmic binding protein-like II"/>
    <property type="match status" value="1"/>
</dbReference>
<dbReference type="RefSeq" id="WP_380431658.1">
    <property type="nucleotide sequence ID" value="NZ_JBHSAC010000051.1"/>
</dbReference>
<name>A0ABV8D193_9STRE</name>
<dbReference type="PANTHER" id="PTHR30290">
    <property type="entry name" value="PERIPLASMIC BINDING COMPONENT OF ABC TRANSPORTER"/>
    <property type="match status" value="1"/>
</dbReference>
<evidence type="ECO:0000256" key="2">
    <source>
        <dbReference type="ARBA" id="ARBA00005695"/>
    </source>
</evidence>
<dbReference type="SUPFAM" id="SSF53850">
    <property type="entry name" value="Periplasmic binding protein-like II"/>
    <property type="match status" value="1"/>
</dbReference>
<feature type="domain" description="Solute-binding protein family 5" evidence="5">
    <location>
        <begin position="87"/>
        <end position="474"/>
    </location>
</feature>
<evidence type="ECO:0000256" key="1">
    <source>
        <dbReference type="ARBA" id="ARBA00004196"/>
    </source>
</evidence>
<dbReference type="PIRSF" id="PIRSF002741">
    <property type="entry name" value="MppA"/>
    <property type="match status" value="1"/>
</dbReference>
<keyword evidence="4" id="KW-0732">Signal</keyword>
<reference evidence="7" key="1">
    <citation type="journal article" date="2019" name="Int. J. Syst. Evol. Microbiol.">
        <title>The Global Catalogue of Microorganisms (GCM) 10K type strain sequencing project: providing services to taxonomists for standard genome sequencing and annotation.</title>
        <authorList>
            <consortium name="The Broad Institute Genomics Platform"/>
            <consortium name="The Broad Institute Genome Sequencing Center for Infectious Disease"/>
            <person name="Wu L."/>
            <person name="Ma J."/>
        </authorList>
    </citation>
    <scope>NUCLEOTIDE SEQUENCE [LARGE SCALE GENOMIC DNA]</scope>
    <source>
        <strain evidence="7">CCUG 58728</strain>
    </source>
</reference>
<keyword evidence="7" id="KW-1185">Reference proteome</keyword>
<dbReference type="EMBL" id="JBHSAC010000051">
    <property type="protein sequence ID" value="MFC3932329.1"/>
    <property type="molecule type" value="Genomic_DNA"/>
</dbReference>